<dbReference type="AlphaFoldDB" id="A0A2U9CMW5"/>
<evidence type="ECO:0000256" key="1">
    <source>
        <dbReference type="SAM" id="MobiDB-lite"/>
    </source>
</evidence>
<feature type="region of interest" description="Disordered" evidence="1">
    <location>
        <begin position="155"/>
        <end position="245"/>
    </location>
</feature>
<feature type="compositionally biased region" description="Low complexity" evidence="1">
    <location>
        <begin position="192"/>
        <end position="213"/>
    </location>
</feature>
<feature type="region of interest" description="Disordered" evidence="1">
    <location>
        <begin position="810"/>
        <end position="832"/>
    </location>
</feature>
<evidence type="ECO:0000313" key="2">
    <source>
        <dbReference type="EMBL" id="AWP17898.1"/>
    </source>
</evidence>
<feature type="compositionally biased region" description="Polar residues" evidence="1">
    <location>
        <begin position="171"/>
        <end position="191"/>
    </location>
</feature>
<feature type="region of interest" description="Disordered" evidence="1">
    <location>
        <begin position="606"/>
        <end position="649"/>
    </location>
</feature>
<accession>A0A2U9CMW5</accession>
<feature type="region of interest" description="Disordered" evidence="1">
    <location>
        <begin position="535"/>
        <end position="555"/>
    </location>
</feature>
<feature type="compositionally biased region" description="Low complexity" evidence="1">
    <location>
        <begin position="480"/>
        <end position="492"/>
    </location>
</feature>
<protein>
    <submittedName>
        <fullName evidence="2">Putative centrosomal protein C10orf90-like</fullName>
    </submittedName>
</protein>
<gene>
    <name evidence="2" type="ORF">SMAX5B_017366</name>
</gene>
<feature type="compositionally biased region" description="Basic and acidic residues" evidence="1">
    <location>
        <begin position="225"/>
        <end position="235"/>
    </location>
</feature>
<feature type="compositionally biased region" description="Basic and acidic residues" evidence="1">
    <location>
        <begin position="156"/>
        <end position="166"/>
    </location>
</feature>
<reference evidence="2 3" key="1">
    <citation type="submission" date="2017-12" db="EMBL/GenBank/DDBJ databases">
        <title>Integrating genomic resources of turbot (Scophthalmus maximus) in depth evaluation of genetic and physical mapping variation across individuals.</title>
        <authorList>
            <person name="Martinez P."/>
        </authorList>
    </citation>
    <scope>NUCLEOTIDE SEQUENCE [LARGE SCALE GENOMIC DNA]</scope>
</reference>
<feature type="region of interest" description="Disordered" evidence="1">
    <location>
        <begin position="666"/>
        <end position="768"/>
    </location>
</feature>
<name>A0A2U9CMW5_SCOMX</name>
<keyword evidence="3" id="KW-1185">Reference proteome</keyword>
<sequence>MSQRRVADVECPGPATNSCLYGNLVWPEGQDSKFNRYGMGVNVQSIPHIATRPTGDSTHKHLVSIKTESVYVLDAEDPGDLEAIGKKGGLSVTAAHLRRAPGWRRSGDESCWESLIAEGEFLPRASRPPSSRRPQSAIEGRQLDGWLEHLQLMQSDPRREPVRDHVPVFNARTTSSATLEQTGRTWGRQGTPSYSRSSSSCGSPSLCESSLGSQESLRTGVFFPSERRGSSERAHITQAPRKQQTQLSHLAPVRIGWLPIQRRVMVVADGGQNPSQILDQSAGQVKLKQPITPTFWKNRATPRPQDGEVGGTHTSPKALGVEASQTADRGSPAIKQVTEKRSSPDNEGTRLVGWQALRRGWNSVRASAFPGCSRSIERNSDPNGKSPPMSAAGVEALEHARLHGATSAEPCGPQTLPQGTNRSAEARSPRAPLHRANSVQPVRATAPLLAANSGPQPSRIQTSSAVTTLIPQNKAGFSSITISSRKVSRSSSLPDPDTRDHSCRSPPPSHRPVDPNYRHVTVQRKATIVKVTEQRVTSGPVPGAKSVGAPPASQGLDTVVHRRRATIIKVTEHRESYSPAKVGPGTRPPEYRHSYIEGVYEGNDTCSRGNQSQHTARPSCQLLDSTKTPGPSVARYPATPDPEESGGTLHRSTASLFMSNPPAVAATAPSAVSPRAAGPRWDGPPRRPRSCYGDAFGHTEPSGASATRPAARKWSFGLPPETATDPVNSDRGPVGPGAAVEDGGQPVARGRGPSRGEEERAPAPGAAVRRASSCLTLIPAPDPHSHQSPEEVLALNAAAVIANIKLQRQLSKKKTPHGNSAKDSAASLQGNTDVQLLKNNGIELPRQLGYG</sequence>
<feature type="compositionally biased region" description="Basic and acidic residues" evidence="1">
    <location>
        <begin position="337"/>
        <end position="348"/>
    </location>
</feature>
<dbReference type="EMBL" id="CP026260">
    <property type="protein sequence ID" value="AWP17898.1"/>
    <property type="molecule type" value="Genomic_DNA"/>
</dbReference>
<feature type="compositionally biased region" description="Low complexity" evidence="1">
    <location>
        <begin position="666"/>
        <end position="681"/>
    </location>
</feature>
<feature type="compositionally biased region" description="Polar residues" evidence="1">
    <location>
        <begin position="817"/>
        <end position="832"/>
    </location>
</feature>
<feature type="region of interest" description="Disordered" evidence="1">
    <location>
        <begin position="480"/>
        <end position="516"/>
    </location>
</feature>
<organism evidence="2 3">
    <name type="scientific">Scophthalmus maximus</name>
    <name type="common">Turbot</name>
    <name type="synonym">Psetta maxima</name>
    <dbReference type="NCBI Taxonomy" id="52904"/>
    <lineage>
        <taxon>Eukaryota</taxon>
        <taxon>Metazoa</taxon>
        <taxon>Chordata</taxon>
        <taxon>Craniata</taxon>
        <taxon>Vertebrata</taxon>
        <taxon>Euteleostomi</taxon>
        <taxon>Actinopterygii</taxon>
        <taxon>Neopterygii</taxon>
        <taxon>Teleostei</taxon>
        <taxon>Neoteleostei</taxon>
        <taxon>Acanthomorphata</taxon>
        <taxon>Carangaria</taxon>
        <taxon>Pleuronectiformes</taxon>
        <taxon>Pleuronectoidei</taxon>
        <taxon>Scophthalmidae</taxon>
        <taxon>Scophthalmus</taxon>
    </lineage>
</organism>
<feature type="compositionally biased region" description="Polar residues" evidence="1">
    <location>
        <begin position="606"/>
        <end position="629"/>
    </location>
</feature>
<feature type="region of interest" description="Disordered" evidence="1">
    <location>
        <begin position="296"/>
        <end position="351"/>
    </location>
</feature>
<feature type="region of interest" description="Disordered" evidence="1">
    <location>
        <begin position="405"/>
        <end position="441"/>
    </location>
</feature>
<evidence type="ECO:0000313" key="3">
    <source>
        <dbReference type="Proteomes" id="UP000246464"/>
    </source>
</evidence>
<proteinExistence type="predicted"/>
<dbReference type="Proteomes" id="UP000246464">
    <property type="component" value="Chromosome 18"/>
</dbReference>